<dbReference type="Proteomes" id="UP001328107">
    <property type="component" value="Unassembled WGS sequence"/>
</dbReference>
<accession>A0AAN4ZCK2</accession>
<dbReference type="GO" id="GO:0019546">
    <property type="term" value="P:L-arginine deiminase pathway"/>
    <property type="evidence" value="ECO:0007669"/>
    <property type="project" value="TreeGrafter"/>
</dbReference>
<dbReference type="PANTHER" id="PTHR47271:SF2">
    <property type="entry name" value="ARGININE DEIMINASE"/>
    <property type="match status" value="1"/>
</dbReference>
<evidence type="ECO:0008006" key="3">
    <source>
        <dbReference type="Google" id="ProtNLM"/>
    </source>
</evidence>
<organism evidence="1 2">
    <name type="scientific">Pristionchus mayeri</name>
    <dbReference type="NCBI Taxonomy" id="1317129"/>
    <lineage>
        <taxon>Eukaryota</taxon>
        <taxon>Metazoa</taxon>
        <taxon>Ecdysozoa</taxon>
        <taxon>Nematoda</taxon>
        <taxon>Chromadorea</taxon>
        <taxon>Rhabditida</taxon>
        <taxon>Rhabditina</taxon>
        <taxon>Diplogasteromorpha</taxon>
        <taxon>Diplogasteroidea</taxon>
        <taxon>Neodiplogasteridae</taxon>
        <taxon>Pristionchus</taxon>
    </lineage>
</organism>
<sequence>MARAAGQLMKRVLMVPPQHFTVTYSINPWMGGVVDKSKAFTQWNALKKAIEDEGVEVLTLDQSPSLPDMVFVCNSGLVHKDKVYLSRFAHKERTGEQEHYLKWFKANGFKTFGEDYPEKFEGGGDAVFSDPDTLWAGYGARSSKTVYDKVSQLGDFEVVRCELVGDKFYHLDTCFAPIDDKAALWYPPAFSKNTQEEILRRLPHSIAVSDEEAKAFVCNAITVRKAVLSPIGVSQKTRSSLAERGFKVVEIDMSEFMKSGGACQCLILRL</sequence>
<protein>
    <recommendedName>
        <fullName evidence="3">Amidinotransferase</fullName>
    </recommendedName>
</protein>
<dbReference type="EMBL" id="BTRK01000002">
    <property type="protein sequence ID" value="GMR36596.1"/>
    <property type="molecule type" value="Genomic_DNA"/>
</dbReference>
<proteinExistence type="predicted"/>
<dbReference type="AlphaFoldDB" id="A0AAN4ZCK2"/>
<evidence type="ECO:0000313" key="2">
    <source>
        <dbReference type="Proteomes" id="UP001328107"/>
    </source>
</evidence>
<dbReference type="Gene3D" id="3.75.10.10">
    <property type="entry name" value="L-arginine/glycine Amidinotransferase, Chain A"/>
    <property type="match status" value="1"/>
</dbReference>
<comment type="caution">
    <text evidence="1">The sequence shown here is derived from an EMBL/GenBank/DDBJ whole genome shotgun (WGS) entry which is preliminary data.</text>
</comment>
<gene>
    <name evidence="1" type="ORF">PMAYCL1PPCAC_06791</name>
</gene>
<name>A0AAN4ZCK2_9BILA</name>
<keyword evidence="2" id="KW-1185">Reference proteome</keyword>
<dbReference type="PANTHER" id="PTHR47271">
    <property type="entry name" value="ARGININE DEIMINASE"/>
    <property type="match status" value="1"/>
</dbReference>
<dbReference type="SUPFAM" id="SSF55909">
    <property type="entry name" value="Pentein"/>
    <property type="match status" value="1"/>
</dbReference>
<reference evidence="2" key="1">
    <citation type="submission" date="2022-10" db="EMBL/GenBank/DDBJ databases">
        <title>Genome assembly of Pristionchus species.</title>
        <authorList>
            <person name="Yoshida K."/>
            <person name="Sommer R.J."/>
        </authorList>
    </citation>
    <scope>NUCLEOTIDE SEQUENCE [LARGE SCALE GENOMIC DNA]</scope>
    <source>
        <strain evidence="2">RS5460</strain>
    </source>
</reference>
<dbReference type="GO" id="GO:0016990">
    <property type="term" value="F:arginine deiminase activity"/>
    <property type="evidence" value="ECO:0007669"/>
    <property type="project" value="TreeGrafter"/>
</dbReference>
<evidence type="ECO:0000313" key="1">
    <source>
        <dbReference type="EMBL" id="GMR36596.1"/>
    </source>
</evidence>
<dbReference type="Pfam" id="PF19420">
    <property type="entry name" value="DDAH_eukar"/>
    <property type="match status" value="1"/>
</dbReference>